<dbReference type="InterPro" id="IPR043003">
    <property type="entry name" value="FANCL_d3_sf"/>
</dbReference>
<evidence type="ECO:0000256" key="1">
    <source>
        <dbReference type="ARBA" id="ARBA00022771"/>
    </source>
</evidence>
<dbReference type="GO" id="GO:0008270">
    <property type="term" value="F:zinc ion binding"/>
    <property type="evidence" value="ECO:0007669"/>
    <property type="project" value="UniProtKB-KW"/>
</dbReference>
<feature type="domain" description="RING-type" evidence="4">
    <location>
        <begin position="171"/>
        <end position="228"/>
    </location>
</feature>
<gene>
    <name evidence="5" type="ORF">ZHAS_00018647</name>
</gene>
<evidence type="ECO:0000256" key="3">
    <source>
        <dbReference type="PROSITE-ProRule" id="PRU00175"/>
    </source>
</evidence>
<dbReference type="GO" id="GO:0061630">
    <property type="term" value="F:ubiquitin protein ligase activity"/>
    <property type="evidence" value="ECO:0007669"/>
    <property type="project" value="TreeGrafter"/>
</dbReference>
<evidence type="ECO:0000313" key="7">
    <source>
        <dbReference type="Proteomes" id="UP000030765"/>
    </source>
</evidence>
<dbReference type="Gene3D" id="3.30.40.10">
    <property type="entry name" value="Zinc/RING finger domain, C3HC4 (zinc finger)"/>
    <property type="match status" value="1"/>
</dbReference>
<sequence>MTGFEAANTHSLALQRTVEEQFKVINCTLPELTVTEVFKRQTTIHRHVQVFMDVLDQLEEFYNNLNTIDELCHVVLPMHIDTKTTYRVFKYNQKVFLKISLHPLQPEAVDLVFIGPTKQVAELREIYNEKQDEWDPECNVYTNLLRIFDIIAFPMRPTEQVDDGTNNEENCGICMGYRDDQNRIPIISCDNDKCSLIFHIDCLKEWFSTQRESKKFFTISIGHCPYCKHKISSSFEGMITLSA</sequence>
<dbReference type="EMBL" id="ATLV01024035">
    <property type="status" value="NOT_ANNOTATED_CDS"/>
    <property type="molecule type" value="Genomic_DNA"/>
</dbReference>
<keyword evidence="2" id="KW-0862">Zinc</keyword>
<keyword evidence="7" id="KW-1185">Reference proteome</keyword>
<dbReference type="InterPro" id="IPR013083">
    <property type="entry name" value="Znf_RING/FYVE/PHD"/>
</dbReference>
<dbReference type="PANTHER" id="PTHR13206:SF0">
    <property type="entry name" value="E3 UBIQUITIN-PROTEIN LIGASE FANCL"/>
    <property type="match status" value="1"/>
</dbReference>
<dbReference type="STRING" id="74873.A0A084WJI0"/>
<dbReference type="InterPro" id="IPR026848">
    <property type="entry name" value="Fancl"/>
</dbReference>
<dbReference type="Pfam" id="PF18891">
    <property type="entry name" value="FANCL_d3"/>
    <property type="match status" value="1"/>
</dbReference>
<dbReference type="EnsemblMetazoa" id="ASIC018647-RA">
    <property type="protein sequence ID" value="ASIC018647-PA"/>
    <property type="gene ID" value="ASIC018647"/>
</dbReference>
<dbReference type="PANTHER" id="PTHR13206">
    <property type="entry name" value="UBIQUITIN LIGASE PROTEIN PHF9 FANCONI ANEMIA GROUP L PROTEIN"/>
    <property type="match status" value="1"/>
</dbReference>
<dbReference type="GO" id="GO:0036297">
    <property type="term" value="P:interstrand cross-link repair"/>
    <property type="evidence" value="ECO:0007669"/>
    <property type="project" value="InterPro"/>
</dbReference>
<organism evidence="5">
    <name type="scientific">Anopheles sinensis</name>
    <name type="common">Mosquito</name>
    <dbReference type="NCBI Taxonomy" id="74873"/>
    <lineage>
        <taxon>Eukaryota</taxon>
        <taxon>Metazoa</taxon>
        <taxon>Ecdysozoa</taxon>
        <taxon>Arthropoda</taxon>
        <taxon>Hexapoda</taxon>
        <taxon>Insecta</taxon>
        <taxon>Pterygota</taxon>
        <taxon>Neoptera</taxon>
        <taxon>Endopterygota</taxon>
        <taxon>Diptera</taxon>
        <taxon>Nematocera</taxon>
        <taxon>Culicoidea</taxon>
        <taxon>Culicidae</taxon>
        <taxon>Anophelinae</taxon>
        <taxon>Anopheles</taxon>
    </lineage>
</organism>
<accession>A0A084WJI0</accession>
<keyword evidence="1 3" id="KW-0479">Metal-binding</keyword>
<dbReference type="Pfam" id="PF11793">
    <property type="entry name" value="FANCL_C"/>
    <property type="match status" value="1"/>
</dbReference>
<dbReference type="GO" id="GO:0006513">
    <property type="term" value="P:protein monoubiquitination"/>
    <property type="evidence" value="ECO:0007669"/>
    <property type="project" value="TreeGrafter"/>
</dbReference>
<reference evidence="5 7" key="1">
    <citation type="journal article" date="2014" name="BMC Genomics">
        <title>Genome sequence of Anopheles sinensis provides insight into genetics basis of mosquito competence for malaria parasites.</title>
        <authorList>
            <person name="Zhou D."/>
            <person name="Zhang D."/>
            <person name="Ding G."/>
            <person name="Shi L."/>
            <person name="Hou Q."/>
            <person name="Ye Y."/>
            <person name="Xu Y."/>
            <person name="Zhou H."/>
            <person name="Xiong C."/>
            <person name="Li S."/>
            <person name="Yu J."/>
            <person name="Hong S."/>
            <person name="Yu X."/>
            <person name="Zou P."/>
            <person name="Chen C."/>
            <person name="Chang X."/>
            <person name="Wang W."/>
            <person name="Lv Y."/>
            <person name="Sun Y."/>
            <person name="Ma L."/>
            <person name="Shen B."/>
            <person name="Zhu C."/>
        </authorList>
    </citation>
    <scope>NUCLEOTIDE SEQUENCE [LARGE SCALE GENOMIC DNA]</scope>
</reference>
<proteinExistence type="predicted"/>
<keyword evidence="1 3" id="KW-0863">Zinc-finger</keyword>
<dbReference type="OMA" id="FQWLVAC"/>
<dbReference type="OrthoDB" id="10263265at2759"/>
<evidence type="ECO:0000259" key="4">
    <source>
        <dbReference type="PROSITE" id="PS50089"/>
    </source>
</evidence>
<evidence type="ECO:0000256" key="2">
    <source>
        <dbReference type="ARBA" id="ARBA00022833"/>
    </source>
</evidence>
<dbReference type="SMART" id="SM01197">
    <property type="entry name" value="FANCL_C"/>
    <property type="match status" value="1"/>
</dbReference>
<dbReference type="Gene3D" id="3.10.110.20">
    <property type="entry name" value="RWD domain-like"/>
    <property type="match status" value="1"/>
</dbReference>
<dbReference type="AlphaFoldDB" id="A0A084WJI0"/>
<dbReference type="PROSITE" id="PS50089">
    <property type="entry name" value="ZF_RING_2"/>
    <property type="match status" value="1"/>
</dbReference>
<dbReference type="VEuPathDB" id="VectorBase:ASIS010995"/>
<dbReference type="InterPro" id="IPR026850">
    <property type="entry name" value="FANCL_C"/>
</dbReference>
<evidence type="ECO:0000313" key="5">
    <source>
        <dbReference type="EMBL" id="KFB50374.1"/>
    </source>
</evidence>
<evidence type="ECO:0000313" key="6">
    <source>
        <dbReference type="EnsemblMetazoa" id="ASIC018647-PA"/>
    </source>
</evidence>
<dbReference type="Proteomes" id="UP000030765">
    <property type="component" value="Unassembled WGS sequence"/>
</dbReference>
<dbReference type="InterPro" id="IPR044037">
    <property type="entry name" value="FANCL_d3"/>
</dbReference>
<name>A0A084WJI0_ANOSI</name>
<dbReference type="EMBL" id="KE525348">
    <property type="protein sequence ID" value="KFB50374.1"/>
    <property type="molecule type" value="Genomic_DNA"/>
</dbReference>
<dbReference type="GO" id="GO:0043240">
    <property type="term" value="C:Fanconi anaemia nuclear complex"/>
    <property type="evidence" value="ECO:0007669"/>
    <property type="project" value="InterPro"/>
</dbReference>
<protein>
    <submittedName>
        <fullName evidence="5">AGAP005271-PA-like protein</fullName>
    </submittedName>
</protein>
<dbReference type="CDD" id="cd23785">
    <property type="entry name" value="DRWD-C_DmFANCL"/>
    <property type="match status" value="1"/>
</dbReference>
<dbReference type="InterPro" id="IPR001841">
    <property type="entry name" value="Znf_RING"/>
</dbReference>
<dbReference type="VEuPathDB" id="VectorBase:ASIC018647"/>
<reference evidence="6" key="2">
    <citation type="submission" date="2020-05" db="UniProtKB">
        <authorList>
            <consortium name="EnsemblMetazoa"/>
        </authorList>
    </citation>
    <scope>IDENTIFICATION</scope>
</reference>
<dbReference type="SUPFAM" id="SSF57850">
    <property type="entry name" value="RING/U-box"/>
    <property type="match status" value="1"/>
</dbReference>